<accession>A0AA35YTA7</accession>
<organism evidence="6 7">
    <name type="scientific">Lactuca saligna</name>
    <name type="common">Willowleaf lettuce</name>
    <dbReference type="NCBI Taxonomy" id="75948"/>
    <lineage>
        <taxon>Eukaryota</taxon>
        <taxon>Viridiplantae</taxon>
        <taxon>Streptophyta</taxon>
        <taxon>Embryophyta</taxon>
        <taxon>Tracheophyta</taxon>
        <taxon>Spermatophyta</taxon>
        <taxon>Magnoliopsida</taxon>
        <taxon>eudicotyledons</taxon>
        <taxon>Gunneridae</taxon>
        <taxon>Pentapetalae</taxon>
        <taxon>asterids</taxon>
        <taxon>campanulids</taxon>
        <taxon>Asterales</taxon>
        <taxon>Asteraceae</taxon>
        <taxon>Cichorioideae</taxon>
        <taxon>Cichorieae</taxon>
        <taxon>Lactucinae</taxon>
        <taxon>Lactuca</taxon>
    </lineage>
</organism>
<dbReference type="Proteomes" id="UP001177003">
    <property type="component" value="Chromosome 4"/>
</dbReference>
<dbReference type="InterPro" id="IPR003653">
    <property type="entry name" value="Peptidase_C48_C"/>
</dbReference>
<evidence type="ECO:0000256" key="2">
    <source>
        <dbReference type="ARBA" id="ARBA00022670"/>
    </source>
</evidence>
<keyword evidence="3" id="KW-0378">Hydrolase</keyword>
<evidence type="ECO:0000313" key="7">
    <source>
        <dbReference type="Proteomes" id="UP001177003"/>
    </source>
</evidence>
<dbReference type="PROSITE" id="PS50600">
    <property type="entry name" value="ULP_PROTEASE"/>
    <property type="match status" value="1"/>
</dbReference>
<evidence type="ECO:0000313" key="6">
    <source>
        <dbReference type="EMBL" id="CAI9279845.1"/>
    </source>
</evidence>
<keyword evidence="7" id="KW-1185">Reference proteome</keyword>
<dbReference type="InterPro" id="IPR038765">
    <property type="entry name" value="Papain-like_cys_pep_sf"/>
</dbReference>
<dbReference type="Gene3D" id="3.40.395.10">
    <property type="entry name" value="Adenoviral Proteinase, Chain A"/>
    <property type="match status" value="1"/>
</dbReference>
<sequence>MENVRPKKRGERGIAAFKSKISPEKYKVKFDKNNIPDDGMPAQFSSWFGMKVRRSFPIDIESRKAGEKYFKDLWLETKKQWNIESNDQEKYLKRKAVKLASNFKSFLVSNFVNQELNACLKYDFIKPDEWERFVAQKTTPEFLEQEEKRMIADGSYFQNKEDPLVRLLGREHGGRSRTISNIIGHTQVYGGLFKNVENSRTTRPRQQVDMIPSLHESSGASGGRLTEYPPIKVRTECELLVNVVDTQLIVANGIAWPTSETVIHSQPISTGCVKVQVDEIVKIYENLPVHAVTRTEEVEYVKHLLHTIVQWPRYAIKLVNKTPSKSNSGTGMGSNRASPHIHVDDIMTTSAYRPQFEDNHIAYQHEINEHFQGGLVDMMLSMNPPQVHLNAPKPRARPEPESEFESELEYESESESETEPEFVTHDEPDLFTSLSKLQEQRPQIQSVGFQVVEFFGNANVVNIFSPKGMYRRRVQITIQYIEVLQLFLRDWLDQSIIHWFAMLLFRSPNSECAFFDPLCIARLNTKTDMSPVTKHIEEVFSYHKSKRYFLAPYLQGMHWLLFILCPESKCGYILDSLCEKNQEKKKDAYHFPSFIDNVFPGRVNKWETVKCYKQKGGWECGFIVIKHMKEFVENKLWKKKSFVTPVKLEDMVSEIIPRLIKMVNDSRKRTF</sequence>
<dbReference type="GO" id="GO:0008234">
    <property type="term" value="F:cysteine-type peptidase activity"/>
    <property type="evidence" value="ECO:0007669"/>
    <property type="project" value="InterPro"/>
</dbReference>
<name>A0AA35YTA7_LACSI</name>
<feature type="compositionally biased region" description="Acidic residues" evidence="4">
    <location>
        <begin position="401"/>
        <end position="420"/>
    </location>
</feature>
<dbReference type="PANTHER" id="PTHR33018:SF35">
    <property type="entry name" value="ULP1 PROTEASE FAMILY CATALYTIC DOMAIN, PAPAIN-LIKE CYSTEINE PEPTIDASE SUPERFAMILY"/>
    <property type="match status" value="1"/>
</dbReference>
<feature type="domain" description="Ubiquitin-like protease family profile" evidence="5">
    <location>
        <begin position="474"/>
        <end position="631"/>
    </location>
</feature>
<evidence type="ECO:0000259" key="5">
    <source>
        <dbReference type="PROSITE" id="PS50600"/>
    </source>
</evidence>
<dbReference type="SUPFAM" id="SSF54001">
    <property type="entry name" value="Cysteine proteinases"/>
    <property type="match status" value="1"/>
</dbReference>
<evidence type="ECO:0000256" key="4">
    <source>
        <dbReference type="SAM" id="MobiDB-lite"/>
    </source>
</evidence>
<comment type="similarity">
    <text evidence="1">Belongs to the peptidase C48 family.</text>
</comment>
<evidence type="ECO:0000256" key="3">
    <source>
        <dbReference type="ARBA" id="ARBA00022801"/>
    </source>
</evidence>
<proteinExistence type="inferred from homology"/>
<dbReference type="EMBL" id="OX465080">
    <property type="protein sequence ID" value="CAI9279845.1"/>
    <property type="molecule type" value="Genomic_DNA"/>
</dbReference>
<dbReference type="Pfam" id="PF26133">
    <property type="entry name" value="DUF8039"/>
    <property type="match status" value="1"/>
</dbReference>
<dbReference type="GO" id="GO:0006508">
    <property type="term" value="P:proteolysis"/>
    <property type="evidence" value="ECO:0007669"/>
    <property type="project" value="UniProtKB-KW"/>
</dbReference>
<dbReference type="InterPro" id="IPR058352">
    <property type="entry name" value="DUF8039"/>
</dbReference>
<protein>
    <recommendedName>
        <fullName evidence="5">Ubiquitin-like protease family profile domain-containing protein</fullName>
    </recommendedName>
</protein>
<reference evidence="6" key="1">
    <citation type="submission" date="2023-04" db="EMBL/GenBank/DDBJ databases">
        <authorList>
            <person name="Vijverberg K."/>
            <person name="Xiong W."/>
            <person name="Schranz E."/>
        </authorList>
    </citation>
    <scope>NUCLEOTIDE SEQUENCE</scope>
</reference>
<keyword evidence="2" id="KW-0645">Protease</keyword>
<evidence type="ECO:0000256" key="1">
    <source>
        <dbReference type="ARBA" id="ARBA00005234"/>
    </source>
</evidence>
<feature type="region of interest" description="Disordered" evidence="4">
    <location>
        <begin position="389"/>
        <end position="422"/>
    </location>
</feature>
<dbReference type="AlphaFoldDB" id="A0AA35YTA7"/>
<dbReference type="PANTHER" id="PTHR33018">
    <property type="entry name" value="OS10G0338966 PROTEIN-RELATED"/>
    <property type="match status" value="1"/>
</dbReference>
<gene>
    <name evidence="6" type="ORF">LSALG_LOCUS19620</name>
</gene>